<keyword evidence="1" id="KW-1133">Transmembrane helix</keyword>
<name>A0AA38LKS0_TAXCH</name>
<sequence>MEFRIAVSNRPVLVAFVFIGIIIISASIVSFAFPSSINKKSVETLYNASADGSQASAPPRGWNSYDSFSWVISEQQFLANAEILSQKLLPFGYE</sequence>
<reference evidence="2 3" key="1">
    <citation type="journal article" date="2021" name="Nat. Plants">
        <title>The Taxus genome provides insights into paclitaxel biosynthesis.</title>
        <authorList>
            <person name="Xiong X."/>
            <person name="Gou J."/>
            <person name="Liao Q."/>
            <person name="Li Y."/>
            <person name="Zhou Q."/>
            <person name="Bi G."/>
            <person name="Li C."/>
            <person name="Du R."/>
            <person name="Wang X."/>
            <person name="Sun T."/>
            <person name="Guo L."/>
            <person name="Liang H."/>
            <person name="Lu P."/>
            <person name="Wu Y."/>
            <person name="Zhang Z."/>
            <person name="Ro D.K."/>
            <person name="Shang Y."/>
            <person name="Huang S."/>
            <person name="Yan J."/>
        </authorList>
    </citation>
    <scope>NUCLEOTIDE SEQUENCE [LARGE SCALE GENOMIC DNA]</scope>
    <source>
        <strain evidence="2">Ta-2019</strain>
    </source>
</reference>
<comment type="caution">
    <text evidence="2">The sequence shown here is derived from an EMBL/GenBank/DDBJ whole genome shotgun (WGS) entry which is preliminary data.</text>
</comment>
<dbReference type="AlphaFoldDB" id="A0AA38LKS0"/>
<feature type="non-terminal residue" evidence="2">
    <location>
        <position position="94"/>
    </location>
</feature>
<gene>
    <name evidence="2" type="ORF">KI387_007529</name>
</gene>
<dbReference type="EMBL" id="JAHRHJ020000002">
    <property type="protein sequence ID" value="KAH9327351.1"/>
    <property type="molecule type" value="Genomic_DNA"/>
</dbReference>
<accession>A0AA38LKS0</accession>
<evidence type="ECO:0000256" key="1">
    <source>
        <dbReference type="SAM" id="Phobius"/>
    </source>
</evidence>
<dbReference type="Proteomes" id="UP000824469">
    <property type="component" value="Unassembled WGS sequence"/>
</dbReference>
<keyword evidence="1" id="KW-0472">Membrane</keyword>
<dbReference type="InterPro" id="IPR013785">
    <property type="entry name" value="Aldolase_TIM"/>
</dbReference>
<keyword evidence="3" id="KW-1185">Reference proteome</keyword>
<dbReference type="Gene3D" id="3.20.20.70">
    <property type="entry name" value="Aldolase class I"/>
    <property type="match status" value="1"/>
</dbReference>
<feature type="transmembrane region" description="Helical" evidence="1">
    <location>
        <begin position="12"/>
        <end position="33"/>
    </location>
</feature>
<keyword evidence="1" id="KW-0812">Transmembrane</keyword>
<evidence type="ECO:0000313" key="2">
    <source>
        <dbReference type="EMBL" id="KAH9327351.1"/>
    </source>
</evidence>
<organism evidence="2 3">
    <name type="scientific">Taxus chinensis</name>
    <name type="common">Chinese yew</name>
    <name type="synonym">Taxus wallichiana var. chinensis</name>
    <dbReference type="NCBI Taxonomy" id="29808"/>
    <lineage>
        <taxon>Eukaryota</taxon>
        <taxon>Viridiplantae</taxon>
        <taxon>Streptophyta</taxon>
        <taxon>Embryophyta</taxon>
        <taxon>Tracheophyta</taxon>
        <taxon>Spermatophyta</taxon>
        <taxon>Pinopsida</taxon>
        <taxon>Pinidae</taxon>
        <taxon>Conifers II</taxon>
        <taxon>Cupressales</taxon>
        <taxon>Taxaceae</taxon>
        <taxon>Taxus</taxon>
    </lineage>
</organism>
<proteinExistence type="predicted"/>
<evidence type="ECO:0000313" key="3">
    <source>
        <dbReference type="Proteomes" id="UP000824469"/>
    </source>
</evidence>
<protein>
    <submittedName>
        <fullName evidence="2">Uncharacterized protein</fullName>
    </submittedName>
</protein>